<reference evidence="2 3" key="1">
    <citation type="journal article" date="2015" name="Nature">
        <title>rRNA introns, odd ribosomes, and small enigmatic genomes across a large radiation of phyla.</title>
        <authorList>
            <person name="Brown C.T."/>
            <person name="Hug L.A."/>
            <person name="Thomas B.C."/>
            <person name="Sharon I."/>
            <person name="Castelle C.J."/>
            <person name="Singh A."/>
            <person name="Wilkins M.J."/>
            <person name="Williams K.H."/>
            <person name="Banfield J.F."/>
        </authorList>
    </citation>
    <scope>NUCLEOTIDE SEQUENCE [LARGE SCALE GENOMIC DNA]</scope>
</reference>
<feature type="domain" description="Methyltransferase type 11" evidence="1">
    <location>
        <begin position="47"/>
        <end position="140"/>
    </location>
</feature>
<organism evidence="2 3">
    <name type="scientific">candidate division WS6 bacterium GW2011_GWC1_33_20</name>
    <dbReference type="NCBI Taxonomy" id="1619089"/>
    <lineage>
        <taxon>Bacteria</taxon>
        <taxon>Candidatus Dojkabacteria</taxon>
    </lineage>
</organism>
<dbReference type="Pfam" id="PF08241">
    <property type="entry name" value="Methyltransf_11"/>
    <property type="match status" value="1"/>
</dbReference>
<accession>A0A0F9ZJ90</accession>
<gene>
    <name evidence="2" type="ORF">UR34_C0004G0029</name>
</gene>
<sequence length="308" mass="36495">MNKVANYDTLDYDYSTYWKKREYEHQSEQLVLKKLFKNIKNGKWFIDIGGSYGRLLPSYYDIYSNPIIVDYSLKTLQKNYEHIRKDFPRVELIAANAYFLPFKSNTFNGGLMVRVLHHLDRPLEYFKEIYRVMSPNGIYIQEFANKAHIKAVLRALFKLDFSVFNKEPYQQPKKGNDEGAKRGAYVPFLNYHTSWIQEKLKDLGFKIGRKYGCSFLRLNIFKKLFKTRTLLFFEKIFQTAFSWVNISPSIFIKSIAEKEITEKEYSELNQILACPKCKGNLEISSTKAICTHCKKEFNKNENIWDFRI</sequence>
<dbReference type="AlphaFoldDB" id="A0A0F9ZJ90"/>
<dbReference type="Proteomes" id="UP000034302">
    <property type="component" value="Unassembled WGS sequence"/>
</dbReference>
<dbReference type="GO" id="GO:0008757">
    <property type="term" value="F:S-adenosylmethionine-dependent methyltransferase activity"/>
    <property type="evidence" value="ECO:0007669"/>
    <property type="project" value="InterPro"/>
</dbReference>
<protein>
    <recommendedName>
        <fullName evidence="1">Methyltransferase type 11 domain-containing protein</fullName>
    </recommendedName>
</protein>
<dbReference type="CDD" id="cd02440">
    <property type="entry name" value="AdoMet_MTases"/>
    <property type="match status" value="1"/>
</dbReference>
<dbReference type="Gene3D" id="3.40.50.150">
    <property type="entry name" value="Vaccinia Virus protein VP39"/>
    <property type="match status" value="1"/>
</dbReference>
<dbReference type="InterPro" id="IPR029063">
    <property type="entry name" value="SAM-dependent_MTases_sf"/>
</dbReference>
<dbReference type="SUPFAM" id="SSF53335">
    <property type="entry name" value="S-adenosyl-L-methionine-dependent methyltransferases"/>
    <property type="match status" value="1"/>
</dbReference>
<dbReference type="EMBL" id="LBOV01000004">
    <property type="protein sequence ID" value="KKP44288.1"/>
    <property type="molecule type" value="Genomic_DNA"/>
</dbReference>
<name>A0A0F9ZJ90_9BACT</name>
<comment type="caution">
    <text evidence="2">The sequence shown here is derived from an EMBL/GenBank/DDBJ whole genome shotgun (WGS) entry which is preliminary data.</text>
</comment>
<evidence type="ECO:0000313" key="3">
    <source>
        <dbReference type="Proteomes" id="UP000034302"/>
    </source>
</evidence>
<evidence type="ECO:0000259" key="1">
    <source>
        <dbReference type="Pfam" id="PF08241"/>
    </source>
</evidence>
<proteinExistence type="predicted"/>
<evidence type="ECO:0000313" key="2">
    <source>
        <dbReference type="EMBL" id="KKP44288.1"/>
    </source>
</evidence>
<dbReference type="InterPro" id="IPR013216">
    <property type="entry name" value="Methyltransf_11"/>
</dbReference>